<proteinExistence type="predicted"/>
<gene>
    <name evidence="1" type="ORF">SAMN05660649_04274</name>
</gene>
<evidence type="ECO:0000313" key="2">
    <source>
        <dbReference type="Proteomes" id="UP000199337"/>
    </source>
</evidence>
<dbReference type="RefSeq" id="WP_092474183.1">
    <property type="nucleotide sequence ID" value="NZ_FOOX01000020.1"/>
</dbReference>
<dbReference type="STRING" id="341036.SAMN05660649_04274"/>
<keyword evidence="2" id="KW-1185">Reference proteome</keyword>
<organism evidence="1 2">
    <name type="scientific">Desulfotruncus arcticus DSM 17038</name>
    <dbReference type="NCBI Taxonomy" id="1121424"/>
    <lineage>
        <taxon>Bacteria</taxon>
        <taxon>Bacillati</taxon>
        <taxon>Bacillota</taxon>
        <taxon>Clostridia</taxon>
        <taxon>Eubacteriales</taxon>
        <taxon>Desulfallaceae</taxon>
        <taxon>Desulfotruncus</taxon>
    </lineage>
</organism>
<evidence type="ECO:0000313" key="1">
    <source>
        <dbReference type="EMBL" id="SFH21405.1"/>
    </source>
</evidence>
<sequence>MANPLPKSIIAAPGQLLPVVEKSLSGKLGYFDRKTGEIGIEVDQHPVGKHHILLHEMLHLAAEKVKQTGLVKRQPSESFITYLTGALFPMLAMSDLWNGVTPKEAFEFIGHVSSE</sequence>
<name>A0A1I2Y6Y0_9FIRM</name>
<reference evidence="2" key="1">
    <citation type="submission" date="2016-10" db="EMBL/GenBank/DDBJ databases">
        <authorList>
            <person name="Varghese N."/>
            <person name="Submissions S."/>
        </authorList>
    </citation>
    <scope>NUCLEOTIDE SEQUENCE [LARGE SCALE GENOMIC DNA]</scope>
    <source>
        <strain evidence="2">DSM 17038</strain>
    </source>
</reference>
<dbReference type="Proteomes" id="UP000199337">
    <property type="component" value="Unassembled WGS sequence"/>
</dbReference>
<protein>
    <submittedName>
        <fullName evidence="1">Uncharacterized protein</fullName>
    </submittedName>
</protein>
<accession>A0A1I2Y6Y0</accession>
<dbReference type="AlphaFoldDB" id="A0A1I2Y6Y0"/>
<dbReference type="EMBL" id="FOOX01000020">
    <property type="protein sequence ID" value="SFH21405.1"/>
    <property type="molecule type" value="Genomic_DNA"/>
</dbReference>